<proteinExistence type="predicted"/>
<dbReference type="EMBL" id="JANPWB010000007">
    <property type="protein sequence ID" value="KAJ1171285.1"/>
    <property type="molecule type" value="Genomic_DNA"/>
</dbReference>
<reference evidence="4" key="1">
    <citation type="journal article" date="2022" name="bioRxiv">
        <title>Sequencing and chromosome-scale assembly of the giantPleurodeles waltlgenome.</title>
        <authorList>
            <person name="Brown T."/>
            <person name="Elewa A."/>
            <person name="Iarovenko S."/>
            <person name="Subramanian E."/>
            <person name="Araus A.J."/>
            <person name="Petzold A."/>
            <person name="Susuki M."/>
            <person name="Suzuki K.-i.T."/>
            <person name="Hayashi T."/>
            <person name="Toyoda A."/>
            <person name="Oliveira C."/>
            <person name="Osipova E."/>
            <person name="Leigh N.D."/>
            <person name="Simon A."/>
            <person name="Yun M.H."/>
        </authorList>
    </citation>
    <scope>NUCLEOTIDE SEQUENCE</scope>
    <source>
        <strain evidence="4">20211129_DDA</strain>
        <tissue evidence="4">Liver</tissue>
    </source>
</reference>
<dbReference type="InterPro" id="IPR001846">
    <property type="entry name" value="VWF_type-D"/>
</dbReference>
<dbReference type="Gene3D" id="2.20.90.10">
    <property type="entry name" value="Vitellinogen, beta-sheet shell domain"/>
    <property type="match status" value="2"/>
</dbReference>
<dbReference type="AlphaFoldDB" id="A0AAV7T4X7"/>
<dbReference type="PANTHER" id="PTHR23345">
    <property type="entry name" value="VITELLOGENIN-RELATED"/>
    <property type="match status" value="1"/>
</dbReference>
<dbReference type="GO" id="GO:0005319">
    <property type="term" value="F:lipid transporter activity"/>
    <property type="evidence" value="ECO:0007669"/>
    <property type="project" value="InterPro"/>
</dbReference>
<keyword evidence="1" id="KW-0758">Storage protein</keyword>
<dbReference type="GO" id="GO:0032355">
    <property type="term" value="P:response to estradiol"/>
    <property type="evidence" value="ECO:0007669"/>
    <property type="project" value="TreeGrafter"/>
</dbReference>
<comment type="caution">
    <text evidence="4">The sequence shown here is derived from an EMBL/GenBank/DDBJ whole genome shotgun (WGS) entry which is preliminary data.</text>
</comment>
<feature type="domain" description="VWFD" evidence="3">
    <location>
        <begin position="196"/>
        <end position="361"/>
    </location>
</feature>
<protein>
    <recommendedName>
        <fullName evidence="3">VWFD domain-containing protein</fullName>
    </recommendedName>
</protein>
<dbReference type="GO" id="GO:0045735">
    <property type="term" value="F:nutrient reservoir activity"/>
    <property type="evidence" value="ECO:0007669"/>
    <property type="project" value="UniProtKB-KW"/>
</dbReference>
<dbReference type="InterPro" id="IPR037088">
    <property type="entry name" value="Vitellinogen_b-sht_shell_sf"/>
</dbReference>
<evidence type="ECO:0000256" key="1">
    <source>
        <dbReference type="ARBA" id="ARBA00022761"/>
    </source>
</evidence>
<dbReference type="InterPro" id="IPR050733">
    <property type="entry name" value="Vitellogenin/Apolipophorin"/>
</dbReference>
<dbReference type="Proteomes" id="UP001066276">
    <property type="component" value="Chromosome 4_1"/>
</dbReference>
<evidence type="ECO:0000313" key="5">
    <source>
        <dbReference type="Proteomes" id="UP001066276"/>
    </source>
</evidence>
<dbReference type="Pfam" id="PF09175">
    <property type="entry name" value="Vit_b-sht_shell"/>
    <property type="match status" value="2"/>
</dbReference>
<keyword evidence="2" id="KW-0325">Glycoprotein</keyword>
<evidence type="ECO:0000259" key="3">
    <source>
        <dbReference type="PROSITE" id="PS51233"/>
    </source>
</evidence>
<accession>A0AAV7T4X7</accession>
<dbReference type="SMART" id="SM00216">
    <property type="entry name" value="VWD"/>
    <property type="match status" value="1"/>
</dbReference>
<gene>
    <name evidence="4" type="ORF">NDU88_003149</name>
</gene>
<keyword evidence="5" id="KW-1185">Reference proteome</keyword>
<dbReference type="Pfam" id="PF00094">
    <property type="entry name" value="VWD"/>
    <property type="match status" value="1"/>
</dbReference>
<evidence type="ECO:0000256" key="2">
    <source>
        <dbReference type="ARBA" id="ARBA00023180"/>
    </source>
</evidence>
<organism evidence="4 5">
    <name type="scientific">Pleurodeles waltl</name>
    <name type="common">Iberian ribbed newt</name>
    <dbReference type="NCBI Taxonomy" id="8319"/>
    <lineage>
        <taxon>Eukaryota</taxon>
        <taxon>Metazoa</taxon>
        <taxon>Chordata</taxon>
        <taxon>Craniata</taxon>
        <taxon>Vertebrata</taxon>
        <taxon>Euteleostomi</taxon>
        <taxon>Amphibia</taxon>
        <taxon>Batrachia</taxon>
        <taxon>Caudata</taxon>
        <taxon>Salamandroidea</taxon>
        <taxon>Salamandridae</taxon>
        <taxon>Pleurodelinae</taxon>
        <taxon>Pleurodeles</taxon>
    </lineage>
</organism>
<name>A0AAV7T4X7_PLEWA</name>
<dbReference type="SMART" id="SM01170">
    <property type="entry name" value="DUF1944"/>
    <property type="match status" value="1"/>
</dbReference>
<dbReference type="InterPro" id="IPR015258">
    <property type="entry name" value="Vitellinogen_b-sht_shell"/>
</dbReference>
<dbReference type="SUPFAM" id="SSF56968">
    <property type="entry name" value="Lipovitellin-phosvitin complex, beta-sheet shell regions"/>
    <property type="match status" value="1"/>
</dbReference>
<dbReference type="PROSITE" id="PS51233">
    <property type="entry name" value="VWFD"/>
    <property type="match status" value="1"/>
</dbReference>
<evidence type="ECO:0000313" key="4">
    <source>
        <dbReference type="EMBL" id="KAJ1171285.1"/>
    </source>
</evidence>
<dbReference type="GO" id="GO:0071391">
    <property type="term" value="P:cellular response to estrogen stimulus"/>
    <property type="evidence" value="ECO:0007669"/>
    <property type="project" value="TreeGrafter"/>
</dbReference>
<dbReference type="PANTHER" id="PTHR23345:SF15">
    <property type="entry name" value="VITELLOGENIN 1-RELATED"/>
    <property type="match status" value="1"/>
</dbReference>
<sequence>MGDNKPPVLAVTAQAVRNDNKKQGYQVIVYADYHISKPQIQAYAVEITGSSRWRACANAVVLNSHEAQVRQPHLASGKQKLGTSNISYVFITLALVYDISYIMMTAQFVPGAALMAGFSEKLHKNPSKQATVILSLSSPRTIDAVVQVPRLTLYYRSIQLPLAIPASHPTQVSAIQAPSWNIFTEAPGYLLDNIRGRCTVSKNRITTFNGVAFNYSMPRSCYHVLVKDCSPELNFLVMMKKVEESPDLKAINIKLGSYDIDMYPSADSLKLTINGSEVNSLPYESHSEPHVRIEKEADGLILIAPDFGIEKLYYDRVTCQMDLLLKMRRILSSLGLLKSHVLFASDRRLRHDSTLTPADSG</sequence>
<dbReference type="InterPro" id="IPR015819">
    <property type="entry name" value="Lipid_transp_b-sht_shell"/>
</dbReference>